<evidence type="ECO:0000313" key="4">
    <source>
        <dbReference type="EMBL" id="ELT92208.1"/>
    </source>
</evidence>
<dbReference type="PROSITE" id="PS51450">
    <property type="entry name" value="LRR"/>
    <property type="match status" value="1"/>
</dbReference>
<dbReference type="EMBL" id="KB310228">
    <property type="protein sequence ID" value="ELT92208.1"/>
    <property type="molecule type" value="Genomic_DNA"/>
</dbReference>
<feature type="non-terminal residue" evidence="4">
    <location>
        <position position="266"/>
    </location>
</feature>
<dbReference type="OMA" id="CNCKWAN"/>
<dbReference type="Gene3D" id="3.80.10.10">
    <property type="entry name" value="Ribonuclease Inhibitor"/>
    <property type="match status" value="2"/>
</dbReference>
<keyword evidence="1" id="KW-0433">Leucine-rich repeat</keyword>
<dbReference type="SMART" id="SM00365">
    <property type="entry name" value="LRR_SD22"/>
    <property type="match status" value="2"/>
</dbReference>
<dbReference type="InterPro" id="IPR001611">
    <property type="entry name" value="Leu-rich_rpt"/>
</dbReference>
<name>R7TEM7_CAPTE</name>
<feature type="non-terminal residue" evidence="4">
    <location>
        <position position="1"/>
    </location>
</feature>
<dbReference type="SUPFAM" id="SSF52058">
    <property type="entry name" value="L domain-like"/>
    <property type="match status" value="1"/>
</dbReference>
<dbReference type="InterPro" id="IPR032675">
    <property type="entry name" value="LRR_dom_sf"/>
</dbReference>
<sequence length="266" mass="30165">CPPKCTCFESELKANCRFSSHKVIPSELPKFLRILDLTGNQIAGIPNNTFVNLHNLTQLILSRNTIVKIEEDAFKGLKNLKELSLEGNRLSIETLETSVFGINIEIFRQMVGIQRIYLSSCRFDQDISNVPELIFQNLSSLEMLSVSNSRLTSLGAHGLRGLPNLYTLQLNNLRLTELHEETFAGLYSLKKLNLMSNQIRVVNASSFPAYVLRNISELNLAGNPFDCSCKLFWFMDWAKDNAHKLVAYGRETYRCSSPSAKRQTRL</sequence>
<dbReference type="EnsemblMetazoa" id="CapteT76212">
    <property type="protein sequence ID" value="CapteP76212"/>
    <property type="gene ID" value="CapteG76212"/>
</dbReference>
<dbReference type="InterPro" id="IPR050541">
    <property type="entry name" value="LRR_TM_domain-containing"/>
</dbReference>
<keyword evidence="6" id="KW-1185">Reference proteome</keyword>
<dbReference type="Proteomes" id="UP000014760">
    <property type="component" value="Unassembled WGS sequence"/>
</dbReference>
<dbReference type="OrthoDB" id="6069546at2759"/>
<proteinExistence type="predicted"/>
<keyword evidence="2" id="KW-0732">Signal</keyword>
<evidence type="ECO:0008006" key="7">
    <source>
        <dbReference type="Google" id="ProtNLM"/>
    </source>
</evidence>
<protein>
    <recommendedName>
        <fullName evidence="7">LRRCT domain-containing protein</fullName>
    </recommendedName>
</protein>
<evidence type="ECO:0000256" key="2">
    <source>
        <dbReference type="ARBA" id="ARBA00022729"/>
    </source>
</evidence>
<dbReference type="Pfam" id="PF13855">
    <property type="entry name" value="LRR_8"/>
    <property type="match status" value="2"/>
</dbReference>
<dbReference type="GO" id="GO:0005886">
    <property type="term" value="C:plasma membrane"/>
    <property type="evidence" value="ECO:0007669"/>
    <property type="project" value="TreeGrafter"/>
</dbReference>
<reference evidence="6" key="1">
    <citation type="submission" date="2012-12" db="EMBL/GenBank/DDBJ databases">
        <authorList>
            <person name="Hellsten U."/>
            <person name="Grimwood J."/>
            <person name="Chapman J.A."/>
            <person name="Shapiro H."/>
            <person name="Aerts A."/>
            <person name="Otillar R.P."/>
            <person name="Terry A.Y."/>
            <person name="Boore J.L."/>
            <person name="Simakov O."/>
            <person name="Marletaz F."/>
            <person name="Cho S.-J."/>
            <person name="Edsinger-Gonzales E."/>
            <person name="Havlak P."/>
            <person name="Kuo D.-H."/>
            <person name="Larsson T."/>
            <person name="Lv J."/>
            <person name="Arendt D."/>
            <person name="Savage R."/>
            <person name="Osoegawa K."/>
            <person name="de Jong P."/>
            <person name="Lindberg D.R."/>
            <person name="Seaver E.C."/>
            <person name="Weisblat D.A."/>
            <person name="Putnam N.H."/>
            <person name="Grigoriev I.V."/>
            <person name="Rokhsar D.S."/>
        </authorList>
    </citation>
    <scope>NUCLEOTIDE SEQUENCE</scope>
    <source>
        <strain evidence="6">I ESC-2004</strain>
    </source>
</reference>
<dbReference type="PANTHER" id="PTHR24369">
    <property type="entry name" value="ANTIGEN BSP, PUTATIVE-RELATED"/>
    <property type="match status" value="1"/>
</dbReference>
<evidence type="ECO:0000313" key="5">
    <source>
        <dbReference type="EnsemblMetazoa" id="CapteP76212"/>
    </source>
</evidence>
<dbReference type="PANTHER" id="PTHR24369:SF210">
    <property type="entry name" value="CHAOPTIN-RELATED"/>
    <property type="match status" value="1"/>
</dbReference>
<dbReference type="AlphaFoldDB" id="R7TEM7"/>
<keyword evidence="3" id="KW-0677">Repeat</keyword>
<dbReference type="HOGENOM" id="CLU_000288_18_10_1"/>
<evidence type="ECO:0000256" key="1">
    <source>
        <dbReference type="ARBA" id="ARBA00022614"/>
    </source>
</evidence>
<dbReference type="EMBL" id="AMQN01013455">
    <property type="status" value="NOT_ANNOTATED_CDS"/>
    <property type="molecule type" value="Genomic_DNA"/>
</dbReference>
<dbReference type="InterPro" id="IPR003591">
    <property type="entry name" value="Leu-rich_rpt_typical-subtyp"/>
</dbReference>
<dbReference type="SMART" id="SM00369">
    <property type="entry name" value="LRR_TYP"/>
    <property type="match status" value="6"/>
</dbReference>
<evidence type="ECO:0000313" key="6">
    <source>
        <dbReference type="Proteomes" id="UP000014760"/>
    </source>
</evidence>
<reference evidence="5" key="3">
    <citation type="submission" date="2015-06" db="UniProtKB">
        <authorList>
            <consortium name="EnsemblMetazoa"/>
        </authorList>
    </citation>
    <scope>IDENTIFICATION</scope>
</reference>
<organism evidence="4">
    <name type="scientific">Capitella teleta</name>
    <name type="common">Polychaete worm</name>
    <dbReference type="NCBI Taxonomy" id="283909"/>
    <lineage>
        <taxon>Eukaryota</taxon>
        <taxon>Metazoa</taxon>
        <taxon>Spiralia</taxon>
        <taxon>Lophotrochozoa</taxon>
        <taxon>Annelida</taxon>
        <taxon>Polychaeta</taxon>
        <taxon>Sedentaria</taxon>
        <taxon>Scolecida</taxon>
        <taxon>Capitellidae</taxon>
        <taxon>Capitella</taxon>
    </lineage>
</organism>
<gene>
    <name evidence="4" type="ORF">CAPTEDRAFT_76212</name>
</gene>
<evidence type="ECO:0000256" key="3">
    <source>
        <dbReference type="ARBA" id="ARBA00022737"/>
    </source>
</evidence>
<dbReference type="STRING" id="283909.R7TEM7"/>
<reference evidence="4 6" key="2">
    <citation type="journal article" date="2013" name="Nature">
        <title>Insights into bilaterian evolution from three spiralian genomes.</title>
        <authorList>
            <person name="Simakov O."/>
            <person name="Marletaz F."/>
            <person name="Cho S.J."/>
            <person name="Edsinger-Gonzales E."/>
            <person name="Havlak P."/>
            <person name="Hellsten U."/>
            <person name="Kuo D.H."/>
            <person name="Larsson T."/>
            <person name="Lv J."/>
            <person name="Arendt D."/>
            <person name="Savage R."/>
            <person name="Osoegawa K."/>
            <person name="de Jong P."/>
            <person name="Grimwood J."/>
            <person name="Chapman J.A."/>
            <person name="Shapiro H."/>
            <person name="Aerts A."/>
            <person name="Otillar R.P."/>
            <person name="Terry A.Y."/>
            <person name="Boore J.L."/>
            <person name="Grigoriev I.V."/>
            <person name="Lindberg D.R."/>
            <person name="Seaver E.C."/>
            <person name="Weisblat D.A."/>
            <person name="Putnam N.H."/>
            <person name="Rokhsar D.S."/>
        </authorList>
    </citation>
    <scope>NUCLEOTIDE SEQUENCE</scope>
    <source>
        <strain evidence="4 6">I ESC-2004</strain>
    </source>
</reference>
<accession>R7TEM7</accession>